<name>A0A409Y0C2_9AGAR</name>
<sequence length="369" mass="41887">MSSACKSRTPYRQGDSLPSELLYEIFDHAHRDNQVECFVSGCDTCLSAWDKELEPKLHRWATLDAAKDNDPNLIFPFNIARVSRQWKSVIASIPEYWTRLVIPIDVDPENYLSYLKFSRNMEVDVMVTRKTSEVEMPKDSLEATRVARVFSELVPHLPRIKVLNVRTLHSDSLPSIRSISSVPGAKPLTELELFSILDDNLEDWIDEDDTAKEISHLRQLTVDSPELINLGLNGHLTRVLWRATFANENFNPLSNIKYLKISNLISEAETSGEFVGLLGMLWLFQGSFMPNLEVLALSNISFDEDEEAIYFPRFQMSISCLFLEGMGNDANRALGVLLDIHNDRTVCPQLHQILLTDSSGKTSPADLRE</sequence>
<proteinExistence type="predicted"/>
<gene>
    <name evidence="1" type="ORF">CVT26_010472</name>
</gene>
<organism evidence="1 2">
    <name type="scientific">Gymnopilus dilepis</name>
    <dbReference type="NCBI Taxonomy" id="231916"/>
    <lineage>
        <taxon>Eukaryota</taxon>
        <taxon>Fungi</taxon>
        <taxon>Dikarya</taxon>
        <taxon>Basidiomycota</taxon>
        <taxon>Agaricomycotina</taxon>
        <taxon>Agaricomycetes</taxon>
        <taxon>Agaricomycetidae</taxon>
        <taxon>Agaricales</taxon>
        <taxon>Agaricineae</taxon>
        <taxon>Hymenogastraceae</taxon>
        <taxon>Gymnopilus</taxon>
    </lineage>
</organism>
<dbReference type="STRING" id="231916.A0A409Y0C2"/>
<dbReference type="AlphaFoldDB" id="A0A409Y0C2"/>
<evidence type="ECO:0000313" key="2">
    <source>
        <dbReference type="Proteomes" id="UP000284706"/>
    </source>
</evidence>
<protein>
    <recommendedName>
        <fullName evidence="3">F-box domain-containing protein</fullName>
    </recommendedName>
</protein>
<dbReference type="EMBL" id="NHYE01001367">
    <property type="protein sequence ID" value="PPQ96478.1"/>
    <property type="molecule type" value="Genomic_DNA"/>
</dbReference>
<accession>A0A409Y0C2</accession>
<dbReference type="InParanoid" id="A0A409Y0C2"/>
<dbReference type="SUPFAM" id="SSF52047">
    <property type="entry name" value="RNI-like"/>
    <property type="match status" value="1"/>
</dbReference>
<reference evidence="1 2" key="1">
    <citation type="journal article" date="2018" name="Evol. Lett.">
        <title>Horizontal gene cluster transfer increased hallucinogenic mushroom diversity.</title>
        <authorList>
            <person name="Reynolds H.T."/>
            <person name="Vijayakumar V."/>
            <person name="Gluck-Thaler E."/>
            <person name="Korotkin H.B."/>
            <person name="Matheny P.B."/>
            <person name="Slot J.C."/>
        </authorList>
    </citation>
    <scope>NUCLEOTIDE SEQUENCE [LARGE SCALE GENOMIC DNA]</scope>
    <source>
        <strain evidence="1 2">SRW20</strain>
    </source>
</reference>
<evidence type="ECO:0000313" key="1">
    <source>
        <dbReference type="EMBL" id="PPQ96478.1"/>
    </source>
</evidence>
<comment type="caution">
    <text evidence="1">The sequence shown here is derived from an EMBL/GenBank/DDBJ whole genome shotgun (WGS) entry which is preliminary data.</text>
</comment>
<keyword evidence="2" id="KW-1185">Reference proteome</keyword>
<evidence type="ECO:0008006" key="3">
    <source>
        <dbReference type="Google" id="ProtNLM"/>
    </source>
</evidence>
<dbReference type="OrthoDB" id="3001771at2759"/>
<dbReference type="Proteomes" id="UP000284706">
    <property type="component" value="Unassembled WGS sequence"/>
</dbReference>